<reference evidence="4" key="1">
    <citation type="submission" date="2021-03" db="EMBL/GenBank/DDBJ databases">
        <authorList>
            <person name="Bekaert M."/>
        </authorList>
    </citation>
    <scope>NUCLEOTIDE SEQUENCE</scope>
</reference>
<dbReference type="InterPro" id="IPR013126">
    <property type="entry name" value="Hsp_70_fam"/>
</dbReference>
<organism evidence="4 5">
    <name type="scientific">Mytilus edulis</name>
    <name type="common">Blue mussel</name>
    <dbReference type="NCBI Taxonomy" id="6550"/>
    <lineage>
        <taxon>Eukaryota</taxon>
        <taxon>Metazoa</taxon>
        <taxon>Spiralia</taxon>
        <taxon>Lophotrochozoa</taxon>
        <taxon>Mollusca</taxon>
        <taxon>Bivalvia</taxon>
        <taxon>Autobranchia</taxon>
        <taxon>Pteriomorphia</taxon>
        <taxon>Mytilida</taxon>
        <taxon>Mytiloidea</taxon>
        <taxon>Mytilidae</taxon>
        <taxon>Mytilinae</taxon>
        <taxon>Mytilus</taxon>
    </lineage>
</organism>
<name>A0A8S3RWP7_MYTED</name>
<gene>
    <name evidence="4" type="ORF">MEDL_27958</name>
</gene>
<comment type="caution">
    <text evidence="4">The sequence shown here is derived from an EMBL/GenBank/DDBJ whole genome shotgun (WGS) entry which is preliminary data.</text>
</comment>
<dbReference type="OrthoDB" id="6132032at2759"/>
<keyword evidence="5" id="KW-1185">Reference proteome</keyword>
<dbReference type="Gene3D" id="3.60.10.10">
    <property type="entry name" value="Endonuclease/exonuclease/phosphatase"/>
    <property type="match status" value="1"/>
</dbReference>
<dbReference type="InterPro" id="IPR043129">
    <property type="entry name" value="ATPase_NBD"/>
</dbReference>
<protein>
    <submittedName>
        <fullName evidence="4">Uncharacterized protein</fullName>
    </submittedName>
</protein>
<dbReference type="Proteomes" id="UP000683360">
    <property type="component" value="Unassembled WGS sequence"/>
</dbReference>
<dbReference type="InterPro" id="IPR036691">
    <property type="entry name" value="Endo/exonu/phosph_ase_sf"/>
</dbReference>
<comment type="similarity">
    <text evidence="1">Belongs to the heat shock protein 70 family.</text>
</comment>
<evidence type="ECO:0000256" key="3">
    <source>
        <dbReference type="ARBA" id="ARBA00022840"/>
    </source>
</evidence>
<evidence type="ECO:0000256" key="1">
    <source>
        <dbReference type="ARBA" id="ARBA00007381"/>
    </source>
</evidence>
<dbReference type="SUPFAM" id="SSF56219">
    <property type="entry name" value="DNase I-like"/>
    <property type="match status" value="1"/>
</dbReference>
<proteinExistence type="inferred from homology"/>
<dbReference type="GO" id="GO:0140662">
    <property type="term" value="F:ATP-dependent protein folding chaperone"/>
    <property type="evidence" value="ECO:0007669"/>
    <property type="project" value="InterPro"/>
</dbReference>
<dbReference type="SUPFAM" id="SSF53067">
    <property type="entry name" value="Actin-like ATPase domain"/>
    <property type="match status" value="1"/>
</dbReference>
<keyword evidence="2" id="KW-0547">Nucleotide-binding</keyword>
<keyword evidence="3" id="KW-0067">ATP-binding</keyword>
<evidence type="ECO:0000256" key="2">
    <source>
        <dbReference type="ARBA" id="ARBA00022741"/>
    </source>
</evidence>
<dbReference type="AlphaFoldDB" id="A0A8S3RWP7"/>
<accession>A0A8S3RWP7</accession>
<dbReference type="PANTHER" id="PTHR14187">
    <property type="entry name" value="ALPHA KINASE/ELONGATION FACTOR 2 KINASE"/>
    <property type="match status" value="1"/>
</dbReference>
<dbReference type="Pfam" id="PF00012">
    <property type="entry name" value="HSP70"/>
    <property type="match status" value="1"/>
</dbReference>
<dbReference type="EMBL" id="CAJPWZ010001398">
    <property type="protein sequence ID" value="CAG2214060.1"/>
    <property type="molecule type" value="Genomic_DNA"/>
</dbReference>
<evidence type="ECO:0000313" key="5">
    <source>
        <dbReference type="Proteomes" id="UP000683360"/>
    </source>
</evidence>
<dbReference type="PANTHER" id="PTHR14187:SF5">
    <property type="entry name" value="HEAT SHOCK 70 KDA PROTEIN 12A"/>
    <property type="match status" value="1"/>
</dbReference>
<dbReference type="Gene3D" id="3.30.420.40">
    <property type="match status" value="1"/>
</dbReference>
<dbReference type="GO" id="GO:0005524">
    <property type="term" value="F:ATP binding"/>
    <property type="evidence" value="ECO:0007669"/>
    <property type="project" value="UniProtKB-KW"/>
</dbReference>
<evidence type="ECO:0000313" key="4">
    <source>
        <dbReference type="EMBL" id="CAG2214060.1"/>
    </source>
</evidence>
<sequence length="432" mass="49436">MVIKEVGGKTMKAMLVFAYCIEYIKDLVLTRLKNAIHGLDDNDVHWVVTVPAIWNEQARQFMIEASAKAGIENENLTLALEPECAAMYCRYNAMNKKEHGDNVEIKAFDEHAMFMVVDLGGMKYYVLIKIRIQMTTSPYPHLTFTVPTSDVNTEAPILDQDDASHDIFHELYTVRKKHPNKFISSYLNINSLRYKFCSIQELLCKNIVDLLIIAETKIDQSFPDAQFRVDNYHFWRKDRNAHGGGIVMYIRSDLPCDRKQNMECEIIESIAAELVVNGKKWLISGMYRPQTISDNDFINDFTKTHDKISVKYDNMIFLGDLNYNLVSIDKCTPLSTVCDICGIENIVKGATCFTKDAKPTLNDVILTNKKNMLQNTTNFNCGLSDVHNIIAVQLKSDVPSIKKPLKKYRKVDFKGVTLMTDIYWALCVEEMK</sequence>